<name>A0ABT6DAP8_9LACO</name>
<sequence>MVVNKYKKCPHCGAKNDVNAKFCLKCGSDLKNVKITTDLPGTYCLPMSLDTEGAKVITVGAIPAGYSLASTVEVIGGGENYMMAWRSLMESLNAMLPVKHFDGIANYRVLSPFQTSIQDAKLTLILYGDGITKDKGQ</sequence>
<accession>A0ABT6DAP8</accession>
<organism evidence="2 3">
    <name type="scientific">Furfurilactobacillus milii</name>
    <dbReference type="NCBI Taxonomy" id="2888272"/>
    <lineage>
        <taxon>Bacteria</taxon>
        <taxon>Bacillati</taxon>
        <taxon>Bacillota</taxon>
        <taxon>Bacilli</taxon>
        <taxon>Lactobacillales</taxon>
        <taxon>Lactobacillaceae</taxon>
        <taxon>Furfurilactobacillus</taxon>
    </lineage>
</organism>
<dbReference type="Proteomes" id="UP001152867">
    <property type="component" value="Unassembled WGS sequence"/>
</dbReference>
<gene>
    <name evidence="2" type="ORF">NNA32_08075</name>
</gene>
<evidence type="ECO:0000259" key="1">
    <source>
        <dbReference type="Pfam" id="PF13240"/>
    </source>
</evidence>
<comment type="caution">
    <text evidence="2">The sequence shown here is derived from an EMBL/GenBank/DDBJ whole genome shotgun (WGS) entry which is preliminary data.</text>
</comment>
<evidence type="ECO:0000313" key="3">
    <source>
        <dbReference type="Proteomes" id="UP001152867"/>
    </source>
</evidence>
<keyword evidence="3" id="KW-1185">Reference proteome</keyword>
<proteinExistence type="predicted"/>
<reference evidence="2" key="1">
    <citation type="submission" date="2022-06" db="EMBL/GenBank/DDBJ databases">
        <title>Antifungal cultures and metabolites of lactic acid bacteria for use in dairy fermentations.</title>
        <authorList>
            <person name="Zhao Z."/>
            <person name="Gaenzle M."/>
        </authorList>
    </citation>
    <scope>NUCLEOTIDE SEQUENCE</scope>
    <source>
        <strain evidence="2">FUA3126</strain>
    </source>
</reference>
<dbReference type="InterPro" id="IPR038587">
    <property type="entry name" value="Ribosomal_eL40_sf"/>
</dbReference>
<dbReference type="RefSeq" id="WP_178942887.1">
    <property type="nucleotide sequence ID" value="NZ_JAIWJF010000002.1"/>
</dbReference>
<dbReference type="Gene3D" id="4.10.1060.50">
    <property type="match status" value="1"/>
</dbReference>
<dbReference type="EMBL" id="JANDJP010000009">
    <property type="protein sequence ID" value="MDF9914205.1"/>
    <property type="molecule type" value="Genomic_DNA"/>
</dbReference>
<evidence type="ECO:0000313" key="2">
    <source>
        <dbReference type="EMBL" id="MDF9914205.1"/>
    </source>
</evidence>
<dbReference type="InterPro" id="IPR026870">
    <property type="entry name" value="Zinc_ribbon_dom"/>
</dbReference>
<feature type="domain" description="Zinc-ribbon" evidence="1">
    <location>
        <begin position="8"/>
        <end position="30"/>
    </location>
</feature>
<protein>
    <submittedName>
        <fullName evidence="2">Zinc ribbon domain-containing protein</fullName>
    </submittedName>
</protein>
<dbReference type="Pfam" id="PF13240">
    <property type="entry name" value="Zn_Ribbon_1"/>
    <property type="match status" value="1"/>
</dbReference>